<accession>A0AAW1JW03</accession>
<name>A0AAW1JW03_POPJA</name>
<comment type="caution">
    <text evidence="2">The sequence shown here is derived from an EMBL/GenBank/DDBJ whole genome shotgun (WGS) entry which is preliminary data.</text>
</comment>
<sequence>MREVQAFMMKLNEKTEEIRKHVKESTKSKTEIKAVTRELVNIVSPLGRKIDVLKAHYTAITEKADSYEEQIARTIQEHDRAPPPQCNGVGVQAEEREITKEISQKKDDEVKQIQRTLNEGAGWDELSEIIDIAGPVNCYKHTEVTGLEALKECKGNIAIFARPNITTRGQEIEEIKTSFHEVMALLKEKLKEGVIEYVKTRTETIIRRGSKADLSRMLSYHTKLILMG</sequence>
<evidence type="ECO:0000256" key="1">
    <source>
        <dbReference type="SAM" id="Coils"/>
    </source>
</evidence>
<evidence type="ECO:0000313" key="3">
    <source>
        <dbReference type="Proteomes" id="UP001458880"/>
    </source>
</evidence>
<reference evidence="2 3" key="1">
    <citation type="journal article" date="2024" name="BMC Genomics">
        <title>De novo assembly and annotation of Popillia japonica's genome with initial clues to its potential as an invasive pest.</title>
        <authorList>
            <person name="Cucini C."/>
            <person name="Boschi S."/>
            <person name="Funari R."/>
            <person name="Cardaioli E."/>
            <person name="Iannotti N."/>
            <person name="Marturano G."/>
            <person name="Paoli F."/>
            <person name="Bruttini M."/>
            <person name="Carapelli A."/>
            <person name="Frati F."/>
            <person name="Nardi F."/>
        </authorList>
    </citation>
    <scope>NUCLEOTIDE SEQUENCE [LARGE SCALE GENOMIC DNA]</scope>
    <source>
        <strain evidence="2">DMR45628</strain>
    </source>
</reference>
<proteinExistence type="predicted"/>
<keyword evidence="3" id="KW-1185">Reference proteome</keyword>
<dbReference type="AlphaFoldDB" id="A0AAW1JW03"/>
<feature type="coiled-coil region" evidence="1">
    <location>
        <begin position="50"/>
        <end position="77"/>
    </location>
</feature>
<dbReference type="Proteomes" id="UP001458880">
    <property type="component" value="Unassembled WGS sequence"/>
</dbReference>
<dbReference type="EMBL" id="JASPKY010000323">
    <property type="protein sequence ID" value="KAK9708702.1"/>
    <property type="molecule type" value="Genomic_DNA"/>
</dbReference>
<gene>
    <name evidence="2" type="ORF">QE152_g27067</name>
</gene>
<protein>
    <submittedName>
        <fullName evidence="2">Uncharacterized protein</fullName>
    </submittedName>
</protein>
<evidence type="ECO:0000313" key="2">
    <source>
        <dbReference type="EMBL" id="KAK9708702.1"/>
    </source>
</evidence>
<organism evidence="2 3">
    <name type="scientific">Popillia japonica</name>
    <name type="common">Japanese beetle</name>
    <dbReference type="NCBI Taxonomy" id="7064"/>
    <lineage>
        <taxon>Eukaryota</taxon>
        <taxon>Metazoa</taxon>
        <taxon>Ecdysozoa</taxon>
        <taxon>Arthropoda</taxon>
        <taxon>Hexapoda</taxon>
        <taxon>Insecta</taxon>
        <taxon>Pterygota</taxon>
        <taxon>Neoptera</taxon>
        <taxon>Endopterygota</taxon>
        <taxon>Coleoptera</taxon>
        <taxon>Polyphaga</taxon>
        <taxon>Scarabaeiformia</taxon>
        <taxon>Scarabaeidae</taxon>
        <taxon>Rutelinae</taxon>
        <taxon>Popillia</taxon>
    </lineage>
</organism>
<keyword evidence="1" id="KW-0175">Coiled coil</keyword>